<dbReference type="Pfam" id="PF13607">
    <property type="entry name" value="Succ_CoA_lig"/>
    <property type="match status" value="1"/>
</dbReference>
<dbReference type="EMBL" id="CP040089">
    <property type="protein sequence ID" value="QGA79967.1"/>
    <property type="molecule type" value="Genomic_DNA"/>
</dbReference>
<dbReference type="InterPro" id="IPR051538">
    <property type="entry name" value="Acyl-CoA_Synth/Transferase"/>
</dbReference>
<keyword evidence="1 5" id="KW-0436">Ligase</keyword>
<dbReference type="PANTHER" id="PTHR43334">
    <property type="entry name" value="ACETATE--COA LIGASE [ADP-FORMING]"/>
    <property type="match status" value="1"/>
</dbReference>
<dbReference type="InterPro" id="IPR036291">
    <property type="entry name" value="NAD(P)-bd_dom_sf"/>
</dbReference>
<dbReference type="GeneID" id="42364439"/>
<gene>
    <name evidence="5" type="primary">acdA</name>
    <name evidence="5" type="ORF">LC1Nh_0059</name>
</gene>
<dbReference type="InterPro" id="IPR032875">
    <property type="entry name" value="Succ_CoA_lig_flav_dom"/>
</dbReference>
<proteinExistence type="predicted"/>
<dbReference type="SMART" id="SM00881">
    <property type="entry name" value="CoA_binding"/>
    <property type="match status" value="1"/>
</dbReference>
<dbReference type="InterPro" id="IPR016102">
    <property type="entry name" value="Succinyl-CoA_synth-like"/>
</dbReference>
<name>A0A5Q0UEK8_9ARCH</name>
<evidence type="ECO:0000256" key="2">
    <source>
        <dbReference type="ARBA" id="ARBA00022741"/>
    </source>
</evidence>
<accession>A0A5Q0UEK8</accession>
<dbReference type="PANTHER" id="PTHR43334:SF1">
    <property type="entry name" value="3-HYDROXYPROPIONATE--COA LIGASE [ADP-FORMING]"/>
    <property type="match status" value="1"/>
</dbReference>
<dbReference type="Proteomes" id="UP000377803">
    <property type="component" value="Chromosome"/>
</dbReference>
<feature type="domain" description="CoA-binding" evidence="4">
    <location>
        <begin position="6"/>
        <end position="97"/>
    </location>
</feature>
<evidence type="ECO:0000259" key="4">
    <source>
        <dbReference type="SMART" id="SM00881"/>
    </source>
</evidence>
<dbReference type="Pfam" id="PF19045">
    <property type="entry name" value="Ligase_CoA_2"/>
    <property type="match status" value="1"/>
</dbReference>
<dbReference type="KEGG" id="ncon:LC1Nh_0059"/>
<sequence length="678" mass="74745">MTLDKLFTPDSIAVVGASRKEGKTGHEIFENLLHDFEGEVTPVNPKAEEIEGVKAKDEIPEGTELIVISVPGKIVPQVMEDAADKNVEAAIVISAGFSEVGEENLERQVVEKAEEADIDLLGPNVLGLINTENSMNASFASKMPEAGNISFMSQSGAFCTAILDYSKAEHIGFRHFVSLGNKSILNEVDFLRKWREDETDAIISYTEGIENGREFMEEAEKTSREKPIVMVKSGRTDKGGDAASSHTGSIAGSYQAYQAAFRKAGIIEAESNRELLDYGRAFSYQEVPEGGKIAIITNAGGPGVITTDEISQKGLELAEFSDEIKKKLEEEMPDESTPHNPLDVIGDAGHTRYRKALDIILEDEEVDAAIVVLTPQANTEIEKTAKTISKANEKFDKPIFASFMGEEDVQKGIDILEENHVPDFQDPVDAVKTLKAMNQYREFLETEKTFRDIEYDEKKAERAVRDYAGYEDGHELLEAYGFNLPLTKVEDAPHPAQEAASKVGYPCVLKIDSPDISHKTEIDGVKTGIENREDLKENFLQIVDNVHHEKPGSKINGIIIQEQLDGLEVALGMKRDPQFGPTILIGLGGIYIEALHDISFGIAPISEEEAEQMIEELESSDLFEGVRGEESHIEPVKDAIIRLGELAMNHEEISEIDINPLIVKGDTGYIGDIEMEFE</sequence>
<dbReference type="Gene3D" id="3.30.470.20">
    <property type="entry name" value="ATP-grasp fold, B domain"/>
    <property type="match status" value="1"/>
</dbReference>
<evidence type="ECO:0000313" key="5">
    <source>
        <dbReference type="EMBL" id="QGA79967.1"/>
    </source>
</evidence>
<dbReference type="InterPro" id="IPR013815">
    <property type="entry name" value="ATP_grasp_subdomain_1"/>
</dbReference>
<keyword evidence="6" id="KW-1185">Reference proteome</keyword>
<evidence type="ECO:0000313" key="6">
    <source>
        <dbReference type="Proteomes" id="UP000377803"/>
    </source>
</evidence>
<dbReference type="Pfam" id="PF13549">
    <property type="entry name" value="ATP-grasp_5"/>
    <property type="match status" value="1"/>
</dbReference>
<reference evidence="6" key="1">
    <citation type="submission" date="2019-05" db="EMBL/GenBank/DDBJ databases">
        <title>Candidatus Nanohalobium constans, a novel model system to study the DPANN nano-sized archaea: genomic and physiological characterization of a nanoarchaeon co-cultured with its chitinotrophic host.</title>
        <authorList>
            <person name="La Cono V."/>
            <person name="Arcadi E."/>
            <person name="Crisafi F."/>
            <person name="Denaro R."/>
            <person name="La Spada G."/>
            <person name="Messina E."/>
            <person name="Smedile F."/>
            <person name="Toshchakov S.V."/>
            <person name="Shevchenko M.A."/>
            <person name="Golyshin P.N."/>
            <person name="Golyshina O.V."/>
            <person name="Ferrer M."/>
            <person name="Rohde M."/>
            <person name="Mushegian A."/>
            <person name="Sorokin D.Y."/>
            <person name="Giuliano L."/>
            <person name="Yakimov M.M."/>
        </authorList>
    </citation>
    <scope>NUCLEOTIDE SEQUENCE [LARGE SCALE GENOMIC DNA]</scope>
    <source>
        <strain evidence="6">LC1Nh</strain>
    </source>
</reference>
<dbReference type="SUPFAM" id="SSF56059">
    <property type="entry name" value="Glutathione synthetase ATP-binding domain-like"/>
    <property type="match status" value="1"/>
</dbReference>
<evidence type="ECO:0000256" key="3">
    <source>
        <dbReference type="ARBA" id="ARBA00022840"/>
    </source>
</evidence>
<dbReference type="Gene3D" id="3.40.50.261">
    <property type="entry name" value="Succinyl-CoA synthetase domains"/>
    <property type="match status" value="2"/>
</dbReference>
<dbReference type="OrthoDB" id="18103at2157"/>
<dbReference type="SUPFAM" id="SSF51735">
    <property type="entry name" value="NAD(P)-binding Rossmann-fold domains"/>
    <property type="match status" value="1"/>
</dbReference>
<dbReference type="InterPro" id="IPR043938">
    <property type="entry name" value="Ligase_CoA_dom"/>
</dbReference>
<dbReference type="InterPro" id="IPR003781">
    <property type="entry name" value="CoA-bd"/>
</dbReference>
<dbReference type="SUPFAM" id="SSF52210">
    <property type="entry name" value="Succinyl-CoA synthetase domains"/>
    <property type="match status" value="2"/>
</dbReference>
<protein>
    <submittedName>
        <fullName evidence="5">Acetate-CoA ligase (ADP-forming) subunit alpha</fullName>
        <ecNumber evidence="5">6.2.1.13</ecNumber>
    </submittedName>
</protein>
<dbReference type="AlphaFoldDB" id="A0A5Q0UEK8"/>
<dbReference type="GO" id="GO:0005524">
    <property type="term" value="F:ATP binding"/>
    <property type="evidence" value="ECO:0007669"/>
    <property type="project" value="UniProtKB-KW"/>
</dbReference>
<evidence type="ECO:0000256" key="1">
    <source>
        <dbReference type="ARBA" id="ARBA00022598"/>
    </source>
</evidence>
<dbReference type="EC" id="6.2.1.13" evidence="5"/>
<keyword evidence="3" id="KW-0067">ATP-binding</keyword>
<dbReference type="Gene3D" id="3.40.50.720">
    <property type="entry name" value="NAD(P)-binding Rossmann-like Domain"/>
    <property type="match status" value="1"/>
</dbReference>
<organism evidence="5 6">
    <name type="scientific">Candidatus Nanohalobium constans</name>
    <dbReference type="NCBI Taxonomy" id="2565781"/>
    <lineage>
        <taxon>Archaea</taxon>
        <taxon>Candidatus Nanohalarchaeota</taxon>
        <taxon>Candidatus Nanohalobia</taxon>
        <taxon>Candidatus Nanohalobiales</taxon>
        <taxon>Candidatus Nanohalobiaceae</taxon>
        <taxon>Candidatus Nanohalobium</taxon>
    </lineage>
</organism>
<dbReference type="Gene3D" id="3.30.1490.20">
    <property type="entry name" value="ATP-grasp fold, A domain"/>
    <property type="match status" value="1"/>
</dbReference>
<dbReference type="RefSeq" id="WP_153549705.1">
    <property type="nucleotide sequence ID" value="NZ_CP040089.1"/>
</dbReference>
<keyword evidence="2" id="KW-0547">Nucleotide-binding</keyword>
<dbReference type="GO" id="GO:0043758">
    <property type="term" value="F:acetate-CoA ligase (ADP-forming) activity"/>
    <property type="evidence" value="ECO:0007669"/>
    <property type="project" value="UniProtKB-EC"/>
</dbReference>
<dbReference type="Pfam" id="PF13380">
    <property type="entry name" value="CoA_binding_2"/>
    <property type="match status" value="1"/>
</dbReference>